<feature type="coiled-coil region" evidence="1">
    <location>
        <begin position="23"/>
        <end position="67"/>
    </location>
</feature>
<protein>
    <submittedName>
        <fullName evidence="2">Uncharacterized protein</fullName>
    </submittedName>
</protein>
<reference evidence="2 3" key="1">
    <citation type="submission" date="2019-03" db="EMBL/GenBank/DDBJ databases">
        <title>Genomic Encyclopedia of Type Strains, Phase IV (KMG-IV): sequencing the most valuable type-strain genomes for metagenomic binning, comparative biology and taxonomic classification.</title>
        <authorList>
            <person name="Goeker M."/>
        </authorList>
    </citation>
    <scope>NUCLEOTIDE SEQUENCE [LARGE SCALE GENOMIC DNA]</scope>
    <source>
        <strain evidence="2 3">DSM 25894</strain>
    </source>
</reference>
<proteinExistence type="predicted"/>
<sequence length="70" mass="8194">MGKNENQEFNQSGQIQADPNILLNVLRQKNIMLNNQNDVLNAKLIELQEENMQLKQKMEEIDQKAKNNQK</sequence>
<dbReference type="EMBL" id="SMAN01000007">
    <property type="protein sequence ID" value="TCT23398.1"/>
    <property type="molecule type" value="Genomic_DNA"/>
</dbReference>
<dbReference type="Proteomes" id="UP000294650">
    <property type="component" value="Unassembled WGS sequence"/>
</dbReference>
<dbReference type="AlphaFoldDB" id="A0A4R3N2R4"/>
<accession>A0A4R3N2R4</accession>
<evidence type="ECO:0000313" key="2">
    <source>
        <dbReference type="EMBL" id="TCT23398.1"/>
    </source>
</evidence>
<organism evidence="2 3">
    <name type="scientific">Melghiribacillus thermohalophilus</name>
    <dbReference type="NCBI Taxonomy" id="1324956"/>
    <lineage>
        <taxon>Bacteria</taxon>
        <taxon>Bacillati</taxon>
        <taxon>Bacillota</taxon>
        <taxon>Bacilli</taxon>
        <taxon>Bacillales</taxon>
        <taxon>Bacillaceae</taxon>
        <taxon>Melghiribacillus</taxon>
    </lineage>
</organism>
<dbReference type="RefSeq" id="WP_132371566.1">
    <property type="nucleotide sequence ID" value="NZ_SMAN01000007.1"/>
</dbReference>
<gene>
    <name evidence="2" type="ORF">EDD68_107112</name>
</gene>
<evidence type="ECO:0000256" key="1">
    <source>
        <dbReference type="SAM" id="Coils"/>
    </source>
</evidence>
<keyword evidence="3" id="KW-1185">Reference proteome</keyword>
<keyword evidence="1" id="KW-0175">Coiled coil</keyword>
<comment type="caution">
    <text evidence="2">The sequence shown here is derived from an EMBL/GenBank/DDBJ whole genome shotgun (WGS) entry which is preliminary data.</text>
</comment>
<name>A0A4R3N2R4_9BACI</name>
<evidence type="ECO:0000313" key="3">
    <source>
        <dbReference type="Proteomes" id="UP000294650"/>
    </source>
</evidence>